<dbReference type="OrthoDB" id="5335008at2759"/>
<protein>
    <submittedName>
        <fullName evidence="1">Uncharacterized protein</fullName>
    </submittedName>
</protein>
<name>A0A9P7S3F2_9AGAR</name>
<dbReference type="KEGG" id="more:E1B28_005580"/>
<dbReference type="GeneID" id="66074656"/>
<dbReference type="EMBL" id="CM032183">
    <property type="protein sequence ID" value="KAG7094764.1"/>
    <property type="molecule type" value="Genomic_DNA"/>
</dbReference>
<accession>A0A9P7S3F2</accession>
<evidence type="ECO:0000313" key="1">
    <source>
        <dbReference type="EMBL" id="KAG7094764.1"/>
    </source>
</evidence>
<evidence type="ECO:0000313" key="2">
    <source>
        <dbReference type="Proteomes" id="UP001049176"/>
    </source>
</evidence>
<keyword evidence="2" id="KW-1185">Reference proteome</keyword>
<sequence length="261" mass="29263">MTSKYRLTIFVSEDTFPALKKAGYRLCIAKEVNGKYDVAFQTVKDIVYQSDFEFEERFRVFGTRKFEVGETAQPFTRKVPLLSGQELTLDVDGVFSPASGPVDPSKPFMVNNQYAYPLHFGVDAVVDNDYNTAFVHEMAVLSGEIFMAPKKKLLIWFDKGLETGMMFNHTVSNCLQLDFTETNDLTISYAAPSKTAPEKGIWSFGPLPVLGQTYHPETNTFSLTPAILPSEDELRRLGELLRLEPPTHSKRQLAITANGNA</sequence>
<proteinExistence type="predicted"/>
<reference evidence="1" key="1">
    <citation type="journal article" date="2021" name="Genome Biol. Evol.">
        <title>The assembled and annotated genome of the fairy-ring fungus Marasmius oreades.</title>
        <authorList>
            <person name="Hiltunen M."/>
            <person name="Ament-Velasquez S.L."/>
            <person name="Johannesson H."/>
        </authorList>
    </citation>
    <scope>NUCLEOTIDE SEQUENCE</scope>
    <source>
        <strain evidence="1">03SP1</strain>
    </source>
</reference>
<gene>
    <name evidence="1" type="ORF">E1B28_005580</name>
</gene>
<organism evidence="1 2">
    <name type="scientific">Marasmius oreades</name>
    <name type="common">fairy-ring Marasmius</name>
    <dbReference type="NCBI Taxonomy" id="181124"/>
    <lineage>
        <taxon>Eukaryota</taxon>
        <taxon>Fungi</taxon>
        <taxon>Dikarya</taxon>
        <taxon>Basidiomycota</taxon>
        <taxon>Agaricomycotina</taxon>
        <taxon>Agaricomycetes</taxon>
        <taxon>Agaricomycetidae</taxon>
        <taxon>Agaricales</taxon>
        <taxon>Marasmiineae</taxon>
        <taxon>Marasmiaceae</taxon>
        <taxon>Marasmius</taxon>
    </lineage>
</organism>
<dbReference type="RefSeq" id="XP_043011234.1">
    <property type="nucleotide sequence ID" value="XM_043150149.1"/>
</dbReference>
<dbReference type="AlphaFoldDB" id="A0A9P7S3F2"/>
<comment type="caution">
    <text evidence="1">The sequence shown here is derived from an EMBL/GenBank/DDBJ whole genome shotgun (WGS) entry which is preliminary data.</text>
</comment>
<dbReference type="Proteomes" id="UP001049176">
    <property type="component" value="Chromosome 3"/>
</dbReference>